<reference evidence="1" key="1">
    <citation type="journal article" date="2020" name="Stud. Mycol.">
        <title>101 Dothideomycetes genomes: a test case for predicting lifestyles and emergence of pathogens.</title>
        <authorList>
            <person name="Haridas S."/>
            <person name="Albert R."/>
            <person name="Binder M."/>
            <person name="Bloem J."/>
            <person name="Labutti K."/>
            <person name="Salamov A."/>
            <person name="Andreopoulos B."/>
            <person name="Baker S."/>
            <person name="Barry K."/>
            <person name="Bills G."/>
            <person name="Bluhm B."/>
            <person name="Cannon C."/>
            <person name="Castanera R."/>
            <person name="Culley D."/>
            <person name="Daum C."/>
            <person name="Ezra D."/>
            <person name="Gonzalez J."/>
            <person name="Henrissat B."/>
            <person name="Kuo A."/>
            <person name="Liang C."/>
            <person name="Lipzen A."/>
            <person name="Lutzoni F."/>
            <person name="Magnuson J."/>
            <person name="Mondo S."/>
            <person name="Nolan M."/>
            <person name="Ohm R."/>
            <person name="Pangilinan J."/>
            <person name="Park H.-J."/>
            <person name="Ramirez L."/>
            <person name="Alfaro M."/>
            <person name="Sun H."/>
            <person name="Tritt A."/>
            <person name="Yoshinaga Y."/>
            <person name="Zwiers L.-H."/>
            <person name="Turgeon B."/>
            <person name="Goodwin S."/>
            <person name="Spatafora J."/>
            <person name="Crous P."/>
            <person name="Grigoriev I."/>
        </authorList>
    </citation>
    <scope>NUCLEOTIDE SEQUENCE</scope>
    <source>
        <strain evidence="1">CBS 525.71</strain>
    </source>
</reference>
<accession>A0ACB6RJ60</accession>
<evidence type="ECO:0000313" key="1">
    <source>
        <dbReference type="EMBL" id="KAF2621945.1"/>
    </source>
</evidence>
<keyword evidence="2" id="KW-1185">Reference proteome</keyword>
<name>A0ACB6RJ60_9PLEO</name>
<sequence>MTPAPHTPMDPLAANTISTLGTYNLHQDAPSRICHKERPPDIFCATPNTSLYPIEPTLPDLPPVFDLPTPTTRYDSGFQASHESYSPYRQFDREGLNHTRPLYSLVGAWEIGPDLTCSRLEATSDATQDDNDVVEVQQENIESAVDTNARPLPMQDAAKPASQKKRYSEVVCKTCGQGFAGQYGPGNLKRHVLQMHSITSRRGYSCRVCKKFYNRSDALRCHEQQKHPGLAKRPKPRIRYR</sequence>
<dbReference type="Proteomes" id="UP000799754">
    <property type="component" value="Unassembled WGS sequence"/>
</dbReference>
<proteinExistence type="predicted"/>
<gene>
    <name evidence="1" type="ORF">BU25DRAFT_219261</name>
</gene>
<dbReference type="EMBL" id="MU006749">
    <property type="protein sequence ID" value="KAF2621945.1"/>
    <property type="molecule type" value="Genomic_DNA"/>
</dbReference>
<comment type="caution">
    <text evidence="1">The sequence shown here is derived from an EMBL/GenBank/DDBJ whole genome shotgun (WGS) entry which is preliminary data.</text>
</comment>
<protein>
    <submittedName>
        <fullName evidence="1">Uncharacterized protein</fullName>
    </submittedName>
</protein>
<organism evidence="1 2">
    <name type="scientific">Macroventuria anomochaeta</name>
    <dbReference type="NCBI Taxonomy" id="301207"/>
    <lineage>
        <taxon>Eukaryota</taxon>
        <taxon>Fungi</taxon>
        <taxon>Dikarya</taxon>
        <taxon>Ascomycota</taxon>
        <taxon>Pezizomycotina</taxon>
        <taxon>Dothideomycetes</taxon>
        <taxon>Pleosporomycetidae</taxon>
        <taxon>Pleosporales</taxon>
        <taxon>Pleosporineae</taxon>
        <taxon>Didymellaceae</taxon>
        <taxon>Macroventuria</taxon>
    </lineage>
</organism>
<evidence type="ECO:0000313" key="2">
    <source>
        <dbReference type="Proteomes" id="UP000799754"/>
    </source>
</evidence>